<dbReference type="AlphaFoldDB" id="A0A917NQB3"/>
<accession>A0A917NQB3</accession>
<reference evidence="1" key="2">
    <citation type="submission" date="2020-09" db="EMBL/GenBank/DDBJ databases">
        <authorList>
            <person name="Sun Q."/>
            <person name="Zhou Y."/>
        </authorList>
    </citation>
    <scope>NUCLEOTIDE SEQUENCE</scope>
    <source>
        <strain evidence="1">CGMCC 4.7272</strain>
    </source>
</reference>
<gene>
    <name evidence="1" type="ORF">GCM10012282_08990</name>
</gene>
<keyword evidence="2" id="KW-1185">Reference proteome</keyword>
<dbReference type="Proteomes" id="UP000625682">
    <property type="component" value="Unassembled WGS sequence"/>
</dbReference>
<evidence type="ECO:0000313" key="1">
    <source>
        <dbReference type="EMBL" id="GGJ14920.1"/>
    </source>
</evidence>
<protein>
    <submittedName>
        <fullName evidence="1">Uncharacterized protein</fullName>
    </submittedName>
</protein>
<reference evidence="1" key="1">
    <citation type="journal article" date="2014" name="Int. J. Syst. Evol. Microbiol.">
        <title>Complete genome sequence of Corynebacterium casei LMG S-19264T (=DSM 44701T), isolated from a smear-ripened cheese.</title>
        <authorList>
            <consortium name="US DOE Joint Genome Institute (JGI-PGF)"/>
            <person name="Walter F."/>
            <person name="Albersmeier A."/>
            <person name="Kalinowski J."/>
            <person name="Ruckert C."/>
        </authorList>
    </citation>
    <scope>NUCLEOTIDE SEQUENCE</scope>
    <source>
        <strain evidence="1">CGMCC 4.7272</strain>
    </source>
</reference>
<proteinExistence type="predicted"/>
<name>A0A917NQB3_9ACTN</name>
<comment type="caution">
    <text evidence="1">The sequence shown here is derived from an EMBL/GenBank/DDBJ whole genome shotgun (WGS) entry which is preliminary data.</text>
</comment>
<organism evidence="1 2">
    <name type="scientific">Streptomyces lacrimifluminis</name>
    <dbReference type="NCBI Taxonomy" id="1500077"/>
    <lineage>
        <taxon>Bacteria</taxon>
        <taxon>Bacillati</taxon>
        <taxon>Actinomycetota</taxon>
        <taxon>Actinomycetes</taxon>
        <taxon>Kitasatosporales</taxon>
        <taxon>Streptomycetaceae</taxon>
        <taxon>Streptomyces</taxon>
    </lineage>
</organism>
<sequence>MTVAATQVTGQRAYANPWEVPPEGVLGVLRAAYRDAAPGTD</sequence>
<dbReference type="EMBL" id="BMMU01000002">
    <property type="protein sequence ID" value="GGJ14920.1"/>
    <property type="molecule type" value="Genomic_DNA"/>
</dbReference>
<evidence type="ECO:0000313" key="2">
    <source>
        <dbReference type="Proteomes" id="UP000625682"/>
    </source>
</evidence>